<dbReference type="GO" id="GO:0016829">
    <property type="term" value="F:lyase activity"/>
    <property type="evidence" value="ECO:0007669"/>
    <property type="project" value="UniProtKB-KW"/>
</dbReference>
<dbReference type="AlphaFoldDB" id="A0A2V1HWI5"/>
<dbReference type="OrthoDB" id="9805177at2"/>
<comment type="similarity">
    <text evidence="2">Belongs to the KHG/KDPG aldolase family.</text>
</comment>
<keyword evidence="5" id="KW-0119">Carbohydrate metabolism</keyword>
<comment type="subunit">
    <text evidence="3">Homotrimer.</text>
</comment>
<sequence>MNRSALLPTVLQESPIIAILRGGREDRVIPVAETLIENGVRCLEITTNTPGWQDAITALASRPEVLVGVGTVLTVEHVEQAKAAGAEFLVSPDTNLLVGEAGIAAGMGWYPGALTPTEIVTAYRAGATAVKVFPASAMGGPSYLKNVLAPLDYIPLVPTGGVDLDMIADYLAAGAVAVGLGSPLIGDALTGGSLDALAARARRAVEAVSDRG</sequence>
<evidence type="ECO:0000256" key="2">
    <source>
        <dbReference type="ARBA" id="ARBA00006906"/>
    </source>
</evidence>
<evidence type="ECO:0000256" key="5">
    <source>
        <dbReference type="ARBA" id="ARBA00023277"/>
    </source>
</evidence>
<comment type="pathway">
    <text evidence="1">Carbohydrate acid metabolism.</text>
</comment>
<dbReference type="Pfam" id="PF01081">
    <property type="entry name" value="Aldolase"/>
    <property type="match status" value="1"/>
</dbReference>
<gene>
    <name evidence="6" type="ORF">DDQ50_12755</name>
</gene>
<dbReference type="PANTHER" id="PTHR30246:SF1">
    <property type="entry name" value="2-DEHYDRO-3-DEOXY-6-PHOSPHOGALACTONATE ALDOLASE-RELATED"/>
    <property type="match status" value="1"/>
</dbReference>
<dbReference type="CDD" id="cd00452">
    <property type="entry name" value="KDPG_aldolase"/>
    <property type="match status" value="1"/>
</dbReference>
<evidence type="ECO:0000313" key="6">
    <source>
        <dbReference type="EMBL" id="PVZ94564.1"/>
    </source>
</evidence>
<keyword evidence="7" id="KW-1185">Reference proteome</keyword>
<dbReference type="InterPro" id="IPR000887">
    <property type="entry name" value="Aldlse_KDPG_KHG"/>
</dbReference>
<evidence type="ECO:0000256" key="4">
    <source>
        <dbReference type="ARBA" id="ARBA00023239"/>
    </source>
</evidence>
<dbReference type="RefSeq" id="WP_116757075.1">
    <property type="nucleotide sequence ID" value="NZ_JBHUEX010000001.1"/>
</dbReference>
<dbReference type="Proteomes" id="UP000244893">
    <property type="component" value="Unassembled WGS sequence"/>
</dbReference>
<protein>
    <submittedName>
        <fullName evidence="6">2-dehydro-3-deoxyphosphogluconate aldolase</fullName>
    </submittedName>
</protein>
<accession>A0A2V1HWI5</accession>
<dbReference type="InterPro" id="IPR013785">
    <property type="entry name" value="Aldolase_TIM"/>
</dbReference>
<organism evidence="6 7">
    <name type="scientific">Amnibacterium flavum</name>
    <dbReference type="NCBI Taxonomy" id="2173173"/>
    <lineage>
        <taxon>Bacteria</taxon>
        <taxon>Bacillati</taxon>
        <taxon>Actinomycetota</taxon>
        <taxon>Actinomycetes</taxon>
        <taxon>Micrococcales</taxon>
        <taxon>Microbacteriaceae</taxon>
        <taxon>Amnibacterium</taxon>
    </lineage>
</organism>
<dbReference type="Gene3D" id="3.20.20.70">
    <property type="entry name" value="Aldolase class I"/>
    <property type="match status" value="1"/>
</dbReference>
<dbReference type="NCBIfam" id="TIGR01182">
    <property type="entry name" value="eda"/>
    <property type="match status" value="1"/>
</dbReference>
<dbReference type="SUPFAM" id="SSF51569">
    <property type="entry name" value="Aldolase"/>
    <property type="match status" value="1"/>
</dbReference>
<keyword evidence="4" id="KW-0456">Lyase</keyword>
<comment type="caution">
    <text evidence="6">The sequence shown here is derived from an EMBL/GenBank/DDBJ whole genome shotgun (WGS) entry which is preliminary data.</text>
</comment>
<evidence type="ECO:0000256" key="1">
    <source>
        <dbReference type="ARBA" id="ARBA00004761"/>
    </source>
</evidence>
<proteinExistence type="inferred from homology"/>
<evidence type="ECO:0000313" key="7">
    <source>
        <dbReference type="Proteomes" id="UP000244893"/>
    </source>
</evidence>
<evidence type="ECO:0000256" key="3">
    <source>
        <dbReference type="ARBA" id="ARBA00011233"/>
    </source>
</evidence>
<dbReference type="PANTHER" id="PTHR30246">
    <property type="entry name" value="2-KETO-3-DEOXY-6-PHOSPHOGLUCONATE ALDOLASE"/>
    <property type="match status" value="1"/>
</dbReference>
<reference evidence="6 7" key="1">
    <citation type="submission" date="2018-05" db="EMBL/GenBank/DDBJ databases">
        <title>Amnibacterium sp. M8JJ-5, whole genome shotgun sequence.</title>
        <authorList>
            <person name="Tuo L."/>
        </authorList>
    </citation>
    <scope>NUCLEOTIDE SEQUENCE [LARGE SCALE GENOMIC DNA]</scope>
    <source>
        <strain evidence="6 7">M8JJ-5</strain>
    </source>
</reference>
<name>A0A2V1HWI5_9MICO</name>
<dbReference type="EMBL" id="QEOP01000002">
    <property type="protein sequence ID" value="PVZ94564.1"/>
    <property type="molecule type" value="Genomic_DNA"/>
</dbReference>